<dbReference type="Proteomes" id="UP000269226">
    <property type="component" value="Chromosome"/>
</dbReference>
<gene>
    <name evidence="2" type="ORF">DAT561_0021</name>
</gene>
<dbReference type="OMA" id="LFAIWFF"/>
<feature type="transmembrane region" description="Helical" evidence="1">
    <location>
        <begin position="126"/>
        <end position="144"/>
    </location>
</feature>
<feature type="transmembrane region" description="Helical" evidence="1">
    <location>
        <begin position="150"/>
        <end position="173"/>
    </location>
</feature>
<dbReference type="GeneID" id="57042591"/>
<dbReference type="InterPro" id="IPR005325">
    <property type="entry name" value="DUF308_memb"/>
</dbReference>
<organism evidence="2 3">
    <name type="scientific">Melissococcus plutonius</name>
    <dbReference type="NCBI Taxonomy" id="33970"/>
    <lineage>
        <taxon>Bacteria</taxon>
        <taxon>Bacillati</taxon>
        <taxon>Bacillota</taxon>
        <taxon>Bacilli</taxon>
        <taxon>Lactobacillales</taxon>
        <taxon>Enterococcaceae</taxon>
        <taxon>Melissococcus</taxon>
    </lineage>
</organism>
<accession>A0A2Z5Y061</accession>
<proteinExistence type="predicted"/>
<evidence type="ECO:0000256" key="1">
    <source>
        <dbReference type="SAM" id="Phobius"/>
    </source>
</evidence>
<evidence type="ECO:0000313" key="3">
    <source>
        <dbReference type="Proteomes" id="UP000269226"/>
    </source>
</evidence>
<dbReference type="RefSeq" id="WP_013772960.1">
    <property type="nucleotide sequence ID" value="NZ_AP018492.1"/>
</dbReference>
<keyword evidence="1" id="KW-0812">Transmembrane</keyword>
<keyword evidence="1" id="KW-1133">Transmembrane helix</keyword>
<feature type="transmembrane region" description="Helical" evidence="1">
    <location>
        <begin position="94"/>
        <end position="114"/>
    </location>
</feature>
<keyword evidence="1" id="KW-0472">Membrane</keyword>
<dbReference type="Pfam" id="PF03729">
    <property type="entry name" value="DUF308"/>
    <property type="match status" value="2"/>
</dbReference>
<dbReference type="EMBL" id="AP018492">
    <property type="protein sequence ID" value="BBC60193.1"/>
    <property type="molecule type" value="Genomic_DNA"/>
</dbReference>
<evidence type="ECO:0000313" key="2">
    <source>
        <dbReference type="EMBL" id="BBC60193.1"/>
    </source>
</evidence>
<dbReference type="InterPro" id="IPR052712">
    <property type="entry name" value="Acid_resist_chaperone_HdeD"/>
</dbReference>
<dbReference type="PANTHER" id="PTHR34989:SF1">
    <property type="entry name" value="PROTEIN HDED"/>
    <property type="match status" value="1"/>
</dbReference>
<name>A0A2Z5Y061_9ENTE</name>
<feature type="transmembrane region" description="Helical" evidence="1">
    <location>
        <begin position="67"/>
        <end position="88"/>
    </location>
</feature>
<dbReference type="PANTHER" id="PTHR34989">
    <property type="entry name" value="PROTEIN HDED"/>
    <property type="match status" value="1"/>
</dbReference>
<feature type="transmembrane region" description="Helical" evidence="1">
    <location>
        <begin position="7"/>
        <end position="28"/>
    </location>
</feature>
<dbReference type="AlphaFoldDB" id="A0A2Z5Y061"/>
<sequence>MYEQRRGFNWGSLILGILFIGTSLMAFSDPTGNLLTIVLVFAIFAILKGVIEIFVRNRFNKLSSYRSYAPIIRGVIDIFIGIFFLFNLGIGVALLPYVFAIWFLVDSILGLFMLEFARTMGNAFYWFYLITDILGIFLGILLLYHPITSVLTLSFLVGFYFMLFGITEIVSAFR</sequence>
<protein>
    <submittedName>
        <fullName evidence="2">Integral membrane protein</fullName>
    </submittedName>
</protein>
<feature type="transmembrane region" description="Helical" evidence="1">
    <location>
        <begin position="34"/>
        <end position="55"/>
    </location>
</feature>
<reference evidence="2 3" key="1">
    <citation type="submission" date="2018-01" db="EMBL/GenBank/DDBJ databases">
        <title>Whole genome sequence of Melissococcus plutonius DAT561.</title>
        <authorList>
            <person name="Okumura K."/>
            <person name="Takamatsu D."/>
            <person name="Okura M."/>
        </authorList>
    </citation>
    <scope>NUCLEOTIDE SEQUENCE [LARGE SCALE GENOMIC DNA]</scope>
    <source>
        <strain evidence="2 3">DAT561</strain>
    </source>
</reference>
<dbReference type="GO" id="GO:0005886">
    <property type="term" value="C:plasma membrane"/>
    <property type="evidence" value="ECO:0007669"/>
    <property type="project" value="TreeGrafter"/>
</dbReference>